<dbReference type="RefSeq" id="WP_073189019.1">
    <property type="nucleotide sequence ID" value="NZ_FQZG01000052.1"/>
</dbReference>
<name>A0A1M6JQC6_9ACTN</name>
<dbReference type="STRING" id="1123357.SAMN02745244_02623"/>
<accession>A0A1M6JQC6</accession>
<gene>
    <name evidence="1" type="ORF">SAMN02745244_02623</name>
</gene>
<sequence length="126" mass="12919">MKTIDVELLVVPDCTSEAAAVRLITAAVSQCGTDARVHRSIVVSDEQAQQRGFTGSPTILINGADPFARQGAAPALACRLYPTAVGLRGVPELRNVIQALQRAAGVATSAGDHGGDIARGGAQRTG</sequence>
<dbReference type="AlphaFoldDB" id="A0A1M6JQC6"/>
<protein>
    <recommendedName>
        <fullName evidence="3">Thioredoxin domain-containing protein</fullName>
    </recommendedName>
</protein>
<organism evidence="1 2">
    <name type="scientific">Tessaracoccus bendigoensis DSM 12906</name>
    <dbReference type="NCBI Taxonomy" id="1123357"/>
    <lineage>
        <taxon>Bacteria</taxon>
        <taxon>Bacillati</taxon>
        <taxon>Actinomycetota</taxon>
        <taxon>Actinomycetes</taxon>
        <taxon>Propionibacteriales</taxon>
        <taxon>Propionibacteriaceae</taxon>
        <taxon>Tessaracoccus</taxon>
    </lineage>
</organism>
<reference evidence="1 2" key="1">
    <citation type="submission" date="2016-11" db="EMBL/GenBank/DDBJ databases">
        <authorList>
            <person name="Jaros S."/>
            <person name="Januszkiewicz K."/>
            <person name="Wedrychowicz H."/>
        </authorList>
    </citation>
    <scope>NUCLEOTIDE SEQUENCE [LARGE SCALE GENOMIC DNA]</scope>
    <source>
        <strain evidence="1 2">DSM 12906</strain>
    </source>
</reference>
<evidence type="ECO:0000313" key="2">
    <source>
        <dbReference type="Proteomes" id="UP000184512"/>
    </source>
</evidence>
<evidence type="ECO:0000313" key="1">
    <source>
        <dbReference type="EMBL" id="SHJ48832.1"/>
    </source>
</evidence>
<dbReference type="EMBL" id="FQZG01000052">
    <property type="protein sequence ID" value="SHJ48832.1"/>
    <property type="molecule type" value="Genomic_DNA"/>
</dbReference>
<dbReference type="Proteomes" id="UP000184512">
    <property type="component" value="Unassembled WGS sequence"/>
</dbReference>
<keyword evidence="2" id="KW-1185">Reference proteome</keyword>
<evidence type="ECO:0008006" key="3">
    <source>
        <dbReference type="Google" id="ProtNLM"/>
    </source>
</evidence>
<proteinExistence type="predicted"/>